<feature type="transmembrane region" description="Helical" evidence="1">
    <location>
        <begin position="166"/>
        <end position="184"/>
    </location>
</feature>
<sequence>MFRAETPKNGMTRYSTRKSVLRTTERCSVDPQLFQNFKTEDGDQLRAEFRAFKFPESNFVLFKGMVNVCLDWCTAVKCANGEVGYGKRRRRDVSDDEASRINKIYEVSMATIVKVAEEPVEGKPADLWLEKATLQEVLHPDDAAIAALSEEFGAYKYIDFQSSSSSLSASVGLVFLIGLLHHIMAF</sequence>
<evidence type="ECO:0000313" key="3">
    <source>
        <dbReference type="EMBL" id="TRY68973.1"/>
    </source>
</evidence>
<protein>
    <recommendedName>
        <fullName evidence="2">ZP domain-containing protein</fullName>
    </recommendedName>
</protein>
<dbReference type="GO" id="GO:0009653">
    <property type="term" value="P:anatomical structure morphogenesis"/>
    <property type="evidence" value="ECO:0007669"/>
    <property type="project" value="TreeGrafter"/>
</dbReference>
<keyword evidence="1" id="KW-0472">Membrane</keyword>
<keyword evidence="1" id="KW-0812">Transmembrane</keyword>
<dbReference type="Proteomes" id="UP000318571">
    <property type="component" value="Chromosome 1"/>
</dbReference>
<dbReference type="PROSITE" id="PS51034">
    <property type="entry name" value="ZP_2"/>
    <property type="match status" value="1"/>
</dbReference>
<evidence type="ECO:0000313" key="4">
    <source>
        <dbReference type="Proteomes" id="UP000318571"/>
    </source>
</evidence>
<evidence type="ECO:0000256" key="1">
    <source>
        <dbReference type="SAM" id="Phobius"/>
    </source>
</evidence>
<dbReference type="STRING" id="6832.A0A553NU89"/>
<name>A0A553NU89_TIGCA</name>
<dbReference type="InterPro" id="IPR052774">
    <property type="entry name" value="Celegans_DevNeuronal_Protein"/>
</dbReference>
<proteinExistence type="predicted"/>
<dbReference type="InterPro" id="IPR001507">
    <property type="entry name" value="ZP_dom"/>
</dbReference>
<evidence type="ECO:0000259" key="2">
    <source>
        <dbReference type="PROSITE" id="PS51034"/>
    </source>
</evidence>
<reference evidence="3 4" key="1">
    <citation type="journal article" date="2018" name="Nat. Ecol. Evol.">
        <title>Genomic signatures of mitonuclear coevolution across populations of Tigriopus californicus.</title>
        <authorList>
            <person name="Barreto F.S."/>
            <person name="Watson E.T."/>
            <person name="Lima T.G."/>
            <person name="Willett C.S."/>
            <person name="Edmands S."/>
            <person name="Li W."/>
            <person name="Burton R.S."/>
        </authorList>
    </citation>
    <scope>NUCLEOTIDE SEQUENCE [LARGE SCALE GENOMIC DNA]</scope>
    <source>
        <strain evidence="3 4">San Diego</strain>
    </source>
</reference>
<gene>
    <name evidence="3" type="ORF">TCAL_08637</name>
</gene>
<accession>A0A553NU89</accession>
<keyword evidence="1" id="KW-1133">Transmembrane helix</keyword>
<dbReference type="AlphaFoldDB" id="A0A553NU89"/>
<dbReference type="PANTHER" id="PTHR47327:SF7">
    <property type="entry name" value="GH08941P"/>
    <property type="match status" value="1"/>
</dbReference>
<comment type="caution">
    <text evidence="3">The sequence shown here is derived from an EMBL/GenBank/DDBJ whole genome shotgun (WGS) entry which is preliminary data.</text>
</comment>
<organism evidence="3 4">
    <name type="scientific">Tigriopus californicus</name>
    <name type="common">Marine copepod</name>
    <dbReference type="NCBI Taxonomy" id="6832"/>
    <lineage>
        <taxon>Eukaryota</taxon>
        <taxon>Metazoa</taxon>
        <taxon>Ecdysozoa</taxon>
        <taxon>Arthropoda</taxon>
        <taxon>Crustacea</taxon>
        <taxon>Multicrustacea</taxon>
        <taxon>Hexanauplia</taxon>
        <taxon>Copepoda</taxon>
        <taxon>Harpacticoida</taxon>
        <taxon>Harpacticidae</taxon>
        <taxon>Tigriopus</taxon>
    </lineage>
</organism>
<dbReference type="PANTHER" id="PTHR47327">
    <property type="entry name" value="FI18240P1-RELATED"/>
    <property type="match status" value="1"/>
</dbReference>
<dbReference type="EMBL" id="VCGU01000010">
    <property type="protein sequence ID" value="TRY68973.1"/>
    <property type="molecule type" value="Genomic_DNA"/>
</dbReference>
<feature type="domain" description="ZP" evidence="2">
    <location>
        <begin position="1"/>
        <end position="85"/>
    </location>
</feature>
<keyword evidence="4" id="KW-1185">Reference proteome</keyword>